<evidence type="ECO:0000256" key="2">
    <source>
        <dbReference type="ARBA" id="ARBA00022803"/>
    </source>
</evidence>
<reference evidence="3" key="1">
    <citation type="submission" date="2021-02" db="EMBL/GenBank/DDBJ databases">
        <authorList>
            <person name="Dougan E. K."/>
            <person name="Rhodes N."/>
            <person name="Thang M."/>
            <person name="Chan C."/>
        </authorList>
    </citation>
    <scope>NUCLEOTIDE SEQUENCE</scope>
</reference>
<organism evidence="3 4">
    <name type="scientific">Symbiodinium natans</name>
    <dbReference type="NCBI Taxonomy" id="878477"/>
    <lineage>
        <taxon>Eukaryota</taxon>
        <taxon>Sar</taxon>
        <taxon>Alveolata</taxon>
        <taxon>Dinophyceae</taxon>
        <taxon>Suessiales</taxon>
        <taxon>Symbiodiniaceae</taxon>
        <taxon>Symbiodinium</taxon>
    </lineage>
</organism>
<dbReference type="EMBL" id="CAJNDS010002356">
    <property type="protein sequence ID" value="CAE7446858.1"/>
    <property type="molecule type" value="Genomic_DNA"/>
</dbReference>
<dbReference type="OrthoDB" id="413772at2759"/>
<accession>A0A812RMU8</accession>
<gene>
    <name evidence="3" type="primary">FKBP42</name>
    <name evidence="3" type="ORF">SNAT2548_LOCUS24358</name>
</gene>
<dbReference type="Proteomes" id="UP000604046">
    <property type="component" value="Unassembled WGS sequence"/>
</dbReference>
<dbReference type="AlphaFoldDB" id="A0A812RMU8"/>
<proteinExistence type="predicted"/>
<dbReference type="Gene3D" id="1.25.40.10">
    <property type="entry name" value="Tetratricopeptide repeat domain"/>
    <property type="match status" value="1"/>
</dbReference>
<keyword evidence="2" id="KW-0802">TPR repeat</keyword>
<name>A0A812RMU8_9DINO</name>
<dbReference type="InterPro" id="IPR011990">
    <property type="entry name" value="TPR-like_helical_dom_sf"/>
</dbReference>
<keyword evidence="4" id="KW-1185">Reference proteome</keyword>
<evidence type="ECO:0000313" key="4">
    <source>
        <dbReference type="Proteomes" id="UP000604046"/>
    </source>
</evidence>
<keyword evidence="1" id="KW-0677">Repeat</keyword>
<dbReference type="InterPro" id="IPR039663">
    <property type="entry name" value="AIP/AIPL1/TTC9"/>
</dbReference>
<evidence type="ECO:0000313" key="3">
    <source>
        <dbReference type="EMBL" id="CAE7446858.1"/>
    </source>
</evidence>
<dbReference type="PANTHER" id="PTHR11242">
    <property type="entry name" value="ARYL HYDROCARBON RECEPTOR INTERACTING PROTEIN RELATED"/>
    <property type="match status" value="1"/>
</dbReference>
<sequence length="236" mass="27464">MDFDNESLLRCFCSEEEERDIIAWNKENGHARSDVFEFRLEEADKLREEGNELFKSGDFDTARQRYYGAVWHLDFDIGQQWNLMDHHQLDLNTRKLKVVSNICGAYLKAQDWVNTKRAADIGLRHMEKAGLTDNDAKGKFLYRKGFANLQRGFAEDAVEALKQADSLIPGDRQLRLALKEASDLQKKDRQKAKEVWKSKLLSEDEKACQGSWTEPAVASARLKFTLRRCCRRWKKD</sequence>
<comment type="caution">
    <text evidence="3">The sequence shown here is derived from an EMBL/GenBank/DDBJ whole genome shotgun (WGS) entry which is preliminary data.</text>
</comment>
<dbReference type="SUPFAM" id="SSF48452">
    <property type="entry name" value="TPR-like"/>
    <property type="match status" value="1"/>
</dbReference>
<protein>
    <submittedName>
        <fullName evidence="3">FKBP42 protein</fullName>
    </submittedName>
</protein>
<dbReference type="PANTHER" id="PTHR11242:SF0">
    <property type="entry name" value="TPR_REGION DOMAIN-CONTAINING PROTEIN"/>
    <property type="match status" value="1"/>
</dbReference>
<evidence type="ECO:0000256" key="1">
    <source>
        <dbReference type="ARBA" id="ARBA00022737"/>
    </source>
</evidence>